<keyword evidence="2" id="KW-1185">Reference proteome</keyword>
<evidence type="ECO:0000313" key="1">
    <source>
        <dbReference type="EMBL" id="SDG22221.1"/>
    </source>
</evidence>
<dbReference type="AlphaFoldDB" id="A0A1G7SH04"/>
<evidence type="ECO:0000313" key="2">
    <source>
        <dbReference type="Proteomes" id="UP000198641"/>
    </source>
</evidence>
<reference evidence="1 2" key="1">
    <citation type="submission" date="2016-10" db="EMBL/GenBank/DDBJ databases">
        <authorList>
            <person name="de Groot N.N."/>
        </authorList>
    </citation>
    <scope>NUCLEOTIDE SEQUENCE [LARGE SCALE GENOMIC DNA]</scope>
    <source>
        <strain evidence="1 2">BH539</strain>
    </source>
</reference>
<accession>A0A1G7SH04</accession>
<dbReference type="EMBL" id="FNCI01000006">
    <property type="protein sequence ID" value="SDG22221.1"/>
    <property type="molecule type" value="Genomic_DNA"/>
</dbReference>
<dbReference type="Proteomes" id="UP000198641">
    <property type="component" value="Unassembled WGS sequence"/>
</dbReference>
<name>A0A1G7SH04_9GAMM</name>
<sequence length="246" mass="28068">MNDDELAALTSSDLDIVSETQENVRLLARAWGGEPRFAGMDDHTPNIAVIDLDRPGWSPDGTHLIVDVMGDVYGATARQLIAWSEMIEISVGQGQTVCLRVVVPEMLLWTRIANLHMRRMGTSGVKRELQRTKVLCQIVSDHLEDLAQESMSDPSVRRISLKHASFVYKWIAKQNCTHKVLATYPELIDPYFSAVPLTDFWPRELLQRGLPGWQNWLRKRVDTLIAHQEYRQLEKEKAASMWCVDD</sequence>
<proteinExistence type="predicted"/>
<protein>
    <submittedName>
        <fullName evidence="1">Uncharacterized protein</fullName>
    </submittedName>
</protein>
<gene>
    <name evidence="1" type="ORF">SAMN05216571_106157</name>
</gene>
<organism evidence="1 2">
    <name type="scientific">Onishia taeanensis</name>
    <dbReference type="NCBI Taxonomy" id="284577"/>
    <lineage>
        <taxon>Bacteria</taxon>
        <taxon>Pseudomonadati</taxon>
        <taxon>Pseudomonadota</taxon>
        <taxon>Gammaproteobacteria</taxon>
        <taxon>Oceanospirillales</taxon>
        <taxon>Halomonadaceae</taxon>
        <taxon>Onishia</taxon>
    </lineage>
</organism>